<proteinExistence type="predicted"/>
<accession>A0ABS0GTI6</accession>
<protein>
    <submittedName>
        <fullName evidence="2">Uncharacterized protein</fullName>
    </submittedName>
</protein>
<dbReference type="EMBL" id="JADPUN010000120">
    <property type="protein sequence ID" value="MBF9129495.1"/>
    <property type="molecule type" value="Genomic_DNA"/>
</dbReference>
<feature type="region of interest" description="Disordered" evidence="1">
    <location>
        <begin position="113"/>
        <end position="143"/>
    </location>
</feature>
<name>A0ABS0GTI6_9ACTN</name>
<reference evidence="2 3" key="1">
    <citation type="submission" date="2020-11" db="EMBL/GenBank/DDBJ databases">
        <title>A novel isolate from a Black sea contaminated sediment with potential to produce alkanes: Plantactinospora alkalitolerans sp. nov.</title>
        <authorList>
            <person name="Carro L."/>
            <person name="Veyisoglu A."/>
            <person name="Guven K."/>
            <person name="Schumann P."/>
            <person name="Klenk H.-P."/>
            <person name="Sahin N."/>
        </authorList>
    </citation>
    <scope>NUCLEOTIDE SEQUENCE [LARGE SCALE GENOMIC DNA]</scope>
    <source>
        <strain evidence="2 3">S1510</strain>
    </source>
</reference>
<comment type="caution">
    <text evidence="2">The sequence shown here is derived from an EMBL/GenBank/DDBJ whole genome shotgun (WGS) entry which is preliminary data.</text>
</comment>
<sequence>MTIPPPVWLLDIDGVLNAVTKTPDPNVWPLDQWSRGEASDGETEWPILFARPVADFIRQVHEEGRAEIRWHTTWQQEAGAVGKLLDLPTFPVQPSPEWAVPGGVVRVLRLRHETPDPTRTSTTADRRTGRALVGVQPATADEV</sequence>
<organism evidence="2 3">
    <name type="scientific">Plantactinospora alkalitolerans</name>
    <dbReference type="NCBI Taxonomy" id="2789879"/>
    <lineage>
        <taxon>Bacteria</taxon>
        <taxon>Bacillati</taxon>
        <taxon>Actinomycetota</taxon>
        <taxon>Actinomycetes</taxon>
        <taxon>Micromonosporales</taxon>
        <taxon>Micromonosporaceae</taxon>
        <taxon>Plantactinospora</taxon>
    </lineage>
</organism>
<evidence type="ECO:0000313" key="3">
    <source>
        <dbReference type="Proteomes" id="UP000638560"/>
    </source>
</evidence>
<evidence type="ECO:0000256" key="1">
    <source>
        <dbReference type="SAM" id="MobiDB-lite"/>
    </source>
</evidence>
<keyword evidence="3" id="KW-1185">Reference proteome</keyword>
<dbReference type="Proteomes" id="UP000638560">
    <property type="component" value="Unassembled WGS sequence"/>
</dbReference>
<gene>
    <name evidence="2" type="ORF">I0C86_11020</name>
</gene>
<dbReference type="RefSeq" id="WP_196201122.1">
    <property type="nucleotide sequence ID" value="NZ_JADPUN010000120.1"/>
</dbReference>
<evidence type="ECO:0000313" key="2">
    <source>
        <dbReference type="EMBL" id="MBF9129495.1"/>
    </source>
</evidence>